<gene>
    <name evidence="1" type="ORF">ACPOL_3730</name>
</gene>
<organism evidence="1 2">
    <name type="scientific">Acidisarcina polymorpha</name>
    <dbReference type="NCBI Taxonomy" id="2211140"/>
    <lineage>
        <taxon>Bacteria</taxon>
        <taxon>Pseudomonadati</taxon>
        <taxon>Acidobacteriota</taxon>
        <taxon>Terriglobia</taxon>
        <taxon>Terriglobales</taxon>
        <taxon>Acidobacteriaceae</taxon>
        <taxon>Acidisarcina</taxon>
    </lineage>
</organism>
<evidence type="ECO:0000313" key="1">
    <source>
        <dbReference type="EMBL" id="AXC13009.1"/>
    </source>
</evidence>
<keyword evidence="2" id="KW-1185">Reference proteome</keyword>
<dbReference type="Proteomes" id="UP000253606">
    <property type="component" value="Chromosome"/>
</dbReference>
<dbReference type="KEGG" id="abas:ACPOL_3730"/>
<protein>
    <submittedName>
        <fullName evidence="1">Uncharacterized protein</fullName>
    </submittedName>
</protein>
<evidence type="ECO:0000313" key="2">
    <source>
        <dbReference type="Proteomes" id="UP000253606"/>
    </source>
</evidence>
<dbReference type="AlphaFoldDB" id="A0A2Z5G1Q5"/>
<accession>A0A2Z5G1Q5</accession>
<dbReference type="EMBL" id="CP030840">
    <property type="protein sequence ID" value="AXC13009.1"/>
    <property type="molecule type" value="Genomic_DNA"/>
</dbReference>
<name>A0A2Z5G1Q5_9BACT</name>
<sequence length="99" mass="11192">MIIADSCKYADYVGPIDTLIVSGVWALSPHMRYKLSSKVKRCQVLKAALDTLALGSLFALSLWEKRLKRKLEGRPLEPENVIDFRGSSEIKRDGLRSDR</sequence>
<proteinExistence type="predicted"/>
<reference evidence="1 2" key="1">
    <citation type="journal article" date="2018" name="Front. Microbiol.">
        <title>Hydrolytic Capabilities as a Key to Environmental Success: Chitinolytic and Cellulolytic Acidobacteria From Acidic Sub-arctic Soils and Boreal Peatlands.</title>
        <authorList>
            <person name="Belova S.E."/>
            <person name="Ravin N.V."/>
            <person name="Pankratov T.A."/>
            <person name="Rakitin A.L."/>
            <person name="Ivanova A.A."/>
            <person name="Beletsky A.V."/>
            <person name="Mardanov A.V."/>
            <person name="Sinninghe Damste J.S."/>
            <person name="Dedysh S.N."/>
        </authorList>
    </citation>
    <scope>NUCLEOTIDE SEQUENCE [LARGE SCALE GENOMIC DNA]</scope>
    <source>
        <strain evidence="1 2">SBC82</strain>
    </source>
</reference>
<dbReference type="RefSeq" id="WP_114208099.1">
    <property type="nucleotide sequence ID" value="NZ_CP030840.1"/>
</dbReference>